<feature type="transmembrane region" description="Helical" evidence="1">
    <location>
        <begin position="45"/>
        <end position="63"/>
    </location>
</feature>
<keyword evidence="1" id="KW-0472">Membrane</keyword>
<protein>
    <submittedName>
        <fullName evidence="2">Uncharacterized protein</fullName>
    </submittedName>
</protein>
<keyword evidence="3" id="KW-1185">Reference proteome</keyword>
<name>A0ABX5NQW9_9HYPH</name>
<proteinExistence type="predicted"/>
<evidence type="ECO:0000313" key="3">
    <source>
        <dbReference type="Proteomes" id="UP000247536"/>
    </source>
</evidence>
<dbReference type="RefSeq" id="WP_110792874.1">
    <property type="nucleotide sequence ID" value="NZ_QJRY01000006.1"/>
</dbReference>
<comment type="caution">
    <text evidence="2">The sequence shown here is derived from an EMBL/GenBank/DDBJ whole genome shotgun (WGS) entry which is preliminary data.</text>
</comment>
<accession>A0ABX5NQW9</accession>
<reference evidence="2 3" key="1">
    <citation type="submission" date="2018-06" db="EMBL/GenBank/DDBJ databases">
        <title>Rhizobium wuzhouense sp. nov., isolated from roots of Oryza officinalis.</title>
        <authorList>
            <person name="Yuan T."/>
        </authorList>
    </citation>
    <scope>NUCLEOTIDE SEQUENCE [LARGE SCALE GENOMIC DNA]</scope>
    <source>
        <strain evidence="2 3">W44</strain>
    </source>
</reference>
<organism evidence="2 3">
    <name type="scientific">Rhizobium wuzhouense</name>
    <dbReference type="NCBI Taxonomy" id="1986026"/>
    <lineage>
        <taxon>Bacteria</taxon>
        <taxon>Pseudomonadati</taxon>
        <taxon>Pseudomonadota</taxon>
        <taxon>Alphaproteobacteria</taxon>
        <taxon>Hyphomicrobiales</taxon>
        <taxon>Rhizobiaceae</taxon>
        <taxon>Rhizobium/Agrobacterium group</taxon>
        <taxon>Rhizobium</taxon>
    </lineage>
</organism>
<keyword evidence="1" id="KW-0812">Transmembrane</keyword>
<keyword evidence="1" id="KW-1133">Transmembrane helix</keyword>
<evidence type="ECO:0000313" key="2">
    <source>
        <dbReference type="EMBL" id="PYB71926.1"/>
    </source>
</evidence>
<evidence type="ECO:0000256" key="1">
    <source>
        <dbReference type="SAM" id="Phobius"/>
    </source>
</evidence>
<gene>
    <name evidence="2" type="ORF">DMY87_17205</name>
</gene>
<dbReference type="Proteomes" id="UP000247536">
    <property type="component" value="Unassembled WGS sequence"/>
</dbReference>
<feature type="transmembrane region" description="Helical" evidence="1">
    <location>
        <begin position="69"/>
        <end position="91"/>
    </location>
</feature>
<sequence>MAEMTAWLTAFFTSGWVSVIAILVLWTVTIAAARLSPAPRATLRALLANAVSGSALLAAFGGAMRQGPILLLAGLLALSLIAFLLDLRARLSAQASGLRRRTE</sequence>
<feature type="transmembrane region" description="Helical" evidence="1">
    <location>
        <begin position="6"/>
        <end position="33"/>
    </location>
</feature>
<dbReference type="EMBL" id="QJRY01000006">
    <property type="protein sequence ID" value="PYB71926.1"/>
    <property type="molecule type" value="Genomic_DNA"/>
</dbReference>